<feature type="region of interest" description="Disordered" evidence="1">
    <location>
        <begin position="1"/>
        <end position="164"/>
    </location>
</feature>
<feature type="compositionally biased region" description="Acidic residues" evidence="1">
    <location>
        <begin position="103"/>
        <end position="134"/>
    </location>
</feature>
<keyword evidence="3" id="KW-1185">Reference proteome</keyword>
<proteinExistence type="predicted"/>
<evidence type="ECO:0008006" key="4">
    <source>
        <dbReference type="Google" id="ProtNLM"/>
    </source>
</evidence>
<accession>A0AAF0XNM6</accession>
<feature type="compositionally biased region" description="Basic residues" evidence="1">
    <location>
        <begin position="142"/>
        <end position="152"/>
    </location>
</feature>
<dbReference type="PANTHER" id="PTHR34835">
    <property type="entry name" value="OS07G0283600 PROTEIN-RELATED"/>
    <property type="match status" value="1"/>
</dbReference>
<sequence length="658" mass="75987">MAKTRGGHLIQVRRSSRIRQQSFPKRTDTTPIDLVDSDNENEMSTGPTQQSNDRVRVYPLSNNRVKITAGRPTSSGESEEEDQDQSQDEAYQTEGQTNQENQSQDEEEDESEEEQSEEQENPDQNEENECEDGDQGQVHNAQPKKKFTKFKRNKEIALENGQRKRKAGTLYPGFKYLKKDVQKQEGAKHINKEKDEVKIRISPRHLYELIYFLTPEQKIWVRRTGFGLLLDFQLEMLPAKLAYNVLQIFDHNKVSLKLKDDDIEIQEQDVCDVLGLPYGGLRITFDSDEKYLDRTISWHAQFNTHKDDEQITTQMIVQVMRNQEVNDNFKLNFILVMANVLIGTRGASYIDKQLLKINDNLDNLQKYNWSEYLISYLVVATESWNNTTTTFFRGSLIFLTLFYVDRVRPKAIKLVERQFPSYIGWTEEILKERQAIEVFHGPFGVGSIVPPLRDFIRETEAQESKKNDKNNDDWDNDDTWRQIDELVEKYSTKNKSPSTNIPPEPSTDAAYNSTHTPNDAAYHTPPRQAEPSTHACIDAAHHTTPREAEPSGHAAHNTAPTEEAEPSQAAEPSQEDIVEILRRKAQDLLAAKFEFDDELKKSKEKFPDNEDIKSIEEMINENLNIRKDDDFVLQNYFNVEMTKKTLAHVDLIGAFKCL</sequence>
<feature type="compositionally biased region" description="Basic and acidic residues" evidence="1">
    <location>
        <begin position="539"/>
        <end position="550"/>
    </location>
</feature>
<feature type="compositionally biased region" description="Acidic residues" evidence="1">
    <location>
        <begin position="77"/>
        <end position="87"/>
    </location>
</feature>
<evidence type="ECO:0000313" key="3">
    <source>
        <dbReference type="Proteomes" id="UP000077755"/>
    </source>
</evidence>
<organism evidence="2 3">
    <name type="scientific">Daucus carota subsp. sativus</name>
    <name type="common">Carrot</name>
    <dbReference type="NCBI Taxonomy" id="79200"/>
    <lineage>
        <taxon>Eukaryota</taxon>
        <taxon>Viridiplantae</taxon>
        <taxon>Streptophyta</taxon>
        <taxon>Embryophyta</taxon>
        <taxon>Tracheophyta</taxon>
        <taxon>Spermatophyta</taxon>
        <taxon>Magnoliopsida</taxon>
        <taxon>eudicotyledons</taxon>
        <taxon>Gunneridae</taxon>
        <taxon>Pentapetalae</taxon>
        <taxon>asterids</taxon>
        <taxon>campanulids</taxon>
        <taxon>Apiales</taxon>
        <taxon>Apiaceae</taxon>
        <taxon>Apioideae</taxon>
        <taxon>Scandiceae</taxon>
        <taxon>Daucinae</taxon>
        <taxon>Daucus</taxon>
        <taxon>Daucus sect. Daucus</taxon>
    </lineage>
</organism>
<reference evidence="2" key="1">
    <citation type="journal article" date="2016" name="Nat. Genet.">
        <title>A high-quality carrot genome assembly provides new insights into carotenoid accumulation and asterid genome evolution.</title>
        <authorList>
            <person name="Iorizzo M."/>
            <person name="Ellison S."/>
            <person name="Senalik D."/>
            <person name="Zeng P."/>
            <person name="Satapoomin P."/>
            <person name="Huang J."/>
            <person name="Bowman M."/>
            <person name="Iovene M."/>
            <person name="Sanseverino W."/>
            <person name="Cavagnaro P."/>
            <person name="Yildiz M."/>
            <person name="Macko-Podgorni A."/>
            <person name="Moranska E."/>
            <person name="Grzebelus E."/>
            <person name="Grzebelus D."/>
            <person name="Ashrafi H."/>
            <person name="Zheng Z."/>
            <person name="Cheng S."/>
            <person name="Spooner D."/>
            <person name="Van Deynze A."/>
            <person name="Simon P."/>
        </authorList>
    </citation>
    <scope>NUCLEOTIDE SEQUENCE</scope>
    <source>
        <tissue evidence="2">Leaf</tissue>
    </source>
</reference>
<dbReference type="EMBL" id="CP093350">
    <property type="protein sequence ID" value="WOH11445.1"/>
    <property type="molecule type" value="Genomic_DNA"/>
</dbReference>
<protein>
    <recommendedName>
        <fullName evidence="4">Aminotransferase-like plant mobile domain-containing protein</fullName>
    </recommendedName>
</protein>
<evidence type="ECO:0000256" key="1">
    <source>
        <dbReference type="SAM" id="MobiDB-lite"/>
    </source>
</evidence>
<feature type="compositionally biased region" description="Polar residues" evidence="1">
    <location>
        <begin position="42"/>
        <end position="52"/>
    </location>
</feature>
<dbReference type="AlphaFoldDB" id="A0AAF0XNM6"/>
<feature type="compositionally biased region" description="Low complexity" evidence="1">
    <location>
        <begin position="558"/>
        <end position="572"/>
    </location>
</feature>
<evidence type="ECO:0000313" key="2">
    <source>
        <dbReference type="EMBL" id="WOH11445.1"/>
    </source>
</evidence>
<gene>
    <name evidence="2" type="ORF">DCAR_0830932</name>
</gene>
<name>A0AAF0XNM6_DAUCS</name>
<feature type="compositionally biased region" description="Low complexity" evidence="1">
    <location>
        <begin position="10"/>
        <end position="22"/>
    </location>
</feature>
<reference evidence="2" key="2">
    <citation type="submission" date="2022-03" db="EMBL/GenBank/DDBJ databases">
        <title>Draft title - Genomic analysis of global carrot germplasm unveils the trajectory of domestication and the origin of high carotenoid orange carrot.</title>
        <authorList>
            <person name="Iorizzo M."/>
            <person name="Ellison S."/>
            <person name="Senalik D."/>
            <person name="Macko-Podgorni A."/>
            <person name="Grzebelus D."/>
            <person name="Bostan H."/>
            <person name="Rolling W."/>
            <person name="Curaba J."/>
            <person name="Simon P."/>
        </authorList>
    </citation>
    <scope>NUCLEOTIDE SEQUENCE</scope>
    <source>
        <tissue evidence="2">Leaf</tissue>
    </source>
</reference>
<dbReference type="Proteomes" id="UP000077755">
    <property type="component" value="Chromosome 8"/>
</dbReference>
<feature type="region of interest" description="Disordered" evidence="1">
    <location>
        <begin position="489"/>
        <end position="574"/>
    </location>
</feature>